<dbReference type="KEGG" id="caby:Cabys_1938"/>
<name>H1XTA4_CALAY</name>
<dbReference type="InterPro" id="IPR007159">
    <property type="entry name" value="SpoVT-AbrB_dom"/>
</dbReference>
<dbReference type="EMBL" id="CM001402">
    <property type="protein sequence ID" value="EHO42671.1"/>
    <property type="molecule type" value="Genomic_DNA"/>
</dbReference>
<sequence length="68" mass="7849">MLTGTFIAQLKEKNRIEIPAEILTKLDLKEGDKIEVSLKRIRPGKLGIRIARNPLSKLLELAREREKR</sequence>
<keyword evidence="3" id="KW-1185">Reference proteome</keyword>
<dbReference type="Proteomes" id="UP000004671">
    <property type="component" value="Chromosome"/>
</dbReference>
<organism evidence="2 3">
    <name type="scientific">Caldithrix abyssi DSM 13497</name>
    <dbReference type="NCBI Taxonomy" id="880073"/>
    <lineage>
        <taxon>Bacteria</taxon>
        <taxon>Pseudomonadati</taxon>
        <taxon>Calditrichota</taxon>
        <taxon>Calditrichia</taxon>
        <taxon>Calditrichales</taxon>
        <taxon>Calditrichaceae</taxon>
        <taxon>Caldithrix</taxon>
    </lineage>
</organism>
<dbReference type="AlphaFoldDB" id="H1XTA4"/>
<dbReference type="InterPro" id="IPR037914">
    <property type="entry name" value="SpoVT-AbrB_sf"/>
</dbReference>
<evidence type="ECO:0000313" key="3">
    <source>
        <dbReference type="Proteomes" id="UP000004671"/>
    </source>
</evidence>
<dbReference type="HOGENOM" id="CLU_2786018_0_0_0"/>
<dbReference type="EMBL" id="CP018099">
    <property type="protein sequence ID" value="APF18687.1"/>
    <property type="molecule type" value="Genomic_DNA"/>
</dbReference>
<dbReference type="InParanoid" id="H1XTA4"/>
<evidence type="ECO:0000313" key="2">
    <source>
        <dbReference type="EMBL" id="EHO42671.1"/>
    </source>
</evidence>
<protein>
    <submittedName>
        <fullName evidence="1">Looped-hinge helix DNA binding domain-containing protein, AbrB family</fullName>
    </submittedName>
</protein>
<dbReference type="PaxDb" id="880073-Calab_3065"/>
<accession>H1XTA4</accession>
<reference evidence="1 4" key="2">
    <citation type="submission" date="2016-11" db="EMBL/GenBank/DDBJ databases">
        <title>Genomic analysis of Caldithrix abyssi and proposal of a novel bacterial phylum Caldithrichaeota.</title>
        <authorList>
            <person name="Kublanov I."/>
            <person name="Sigalova O."/>
            <person name="Gavrilov S."/>
            <person name="Lebedinsky A."/>
            <person name="Ivanova N."/>
            <person name="Daum C."/>
            <person name="Reddy T."/>
            <person name="Klenk H.P."/>
            <person name="Goker M."/>
            <person name="Reva O."/>
            <person name="Miroshnichenko M."/>
            <person name="Kyprides N."/>
            <person name="Woyke T."/>
            <person name="Gelfand M."/>
        </authorList>
    </citation>
    <scope>NUCLEOTIDE SEQUENCE [LARGE SCALE GENOMIC DNA]</scope>
    <source>
        <strain evidence="1 4">LF13</strain>
    </source>
</reference>
<dbReference type="NCBIfam" id="TIGR01439">
    <property type="entry name" value="lp_hng_hel_AbrB"/>
    <property type="match status" value="1"/>
</dbReference>
<dbReference type="RefSeq" id="WP_006930027.1">
    <property type="nucleotide sequence ID" value="NZ_CM001402.1"/>
</dbReference>
<evidence type="ECO:0000313" key="4">
    <source>
        <dbReference type="Proteomes" id="UP000183868"/>
    </source>
</evidence>
<evidence type="ECO:0000313" key="1">
    <source>
        <dbReference type="EMBL" id="APF18687.1"/>
    </source>
</evidence>
<dbReference type="Gene3D" id="2.10.260.10">
    <property type="match status" value="1"/>
</dbReference>
<dbReference type="Proteomes" id="UP000183868">
    <property type="component" value="Chromosome"/>
</dbReference>
<dbReference type="STRING" id="880073.Cabys_1938"/>
<gene>
    <name evidence="1" type="ORF">Cabys_1938</name>
    <name evidence="2" type="ORF">Calab_3065</name>
</gene>
<dbReference type="SUPFAM" id="SSF89447">
    <property type="entry name" value="AbrB/MazE/MraZ-like"/>
    <property type="match status" value="1"/>
</dbReference>
<dbReference type="GO" id="GO:0003677">
    <property type="term" value="F:DNA binding"/>
    <property type="evidence" value="ECO:0007669"/>
    <property type="project" value="InterPro"/>
</dbReference>
<reference evidence="2 3" key="1">
    <citation type="submission" date="2011-09" db="EMBL/GenBank/DDBJ databases">
        <title>The permanent draft genome of Caldithrix abyssi DSM 13497.</title>
        <authorList>
            <consortium name="US DOE Joint Genome Institute (JGI-PGF)"/>
            <person name="Lucas S."/>
            <person name="Han J."/>
            <person name="Lapidus A."/>
            <person name="Bruce D."/>
            <person name="Goodwin L."/>
            <person name="Pitluck S."/>
            <person name="Peters L."/>
            <person name="Kyrpides N."/>
            <person name="Mavromatis K."/>
            <person name="Ivanova N."/>
            <person name="Mikhailova N."/>
            <person name="Chertkov O."/>
            <person name="Detter J.C."/>
            <person name="Tapia R."/>
            <person name="Han C."/>
            <person name="Land M."/>
            <person name="Hauser L."/>
            <person name="Markowitz V."/>
            <person name="Cheng J.-F."/>
            <person name="Hugenholtz P."/>
            <person name="Woyke T."/>
            <person name="Wu D."/>
            <person name="Spring S."/>
            <person name="Brambilla E."/>
            <person name="Klenk H.-P."/>
            <person name="Eisen J.A."/>
        </authorList>
    </citation>
    <scope>NUCLEOTIDE SEQUENCE [LARGE SCALE GENOMIC DNA]</scope>
    <source>
        <strain evidence="2 3">DSM 13497</strain>
    </source>
</reference>
<proteinExistence type="predicted"/>